<gene>
    <name evidence="1" type="ORF">Cvel_20162</name>
</gene>
<accession>A0A0G4G3U5</accession>
<proteinExistence type="predicted"/>
<reference evidence="1" key="1">
    <citation type="submission" date="2014-11" db="EMBL/GenBank/DDBJ databases">
        <authorList>
            <person name="Otto D Thomas"/>
            <person name="Naeem Raeece"/>
        </authorList>
    </citation>
    <scope>NUCLEOTIDE SEQUENCE</scope>
</reference>
<protein>
    <submittedName>
        <fullName evidence="1">Uncharacterized protein</fullName>
    </submittedName>
</protein>
<dbReference type="VEuPathDB" id="CryptoDB:Cvel_20162"/>
<dbReference type="EMBL" id="CDMZ01000872">
    <property type="protein sequence ID" value="CEM23074.1"/>
    <property type="molecule type" value="Genomic_DNA"/>
</dbReference>
<evidence type="ECO:0000313" key="1">
    <source>
        <dbReference type="EMBL" id="CEM23074.1"/>
    </source>
</evidence>
<sequence length="81" mass="8591">MSINSCVPSEMEIRSVQQLKSDMGTVDTDALEALWVLWVSPLPLAARELMGALDGGLSGISRLCVCICVEPDGMPAGVSLR</sequence>
<name>A0A0G4G3U5_9ALVE</name>
<organism evidence="1">
    <name type="scientific">Chromera velia CCMP2878</name>
    <dbReference type="NCBI Taxonomy" id="1169474"/>
    <lineage>
        <taxon>Eukaryota</taxon>
        <taxon>Sar</taxon>
        <taxon>Alveolata</taxon>
        <taxon>Colpodellida</taxon>
        <taxon>Chromeraceae</taxon>
        <taxon>Chromera</taxon>
    </lineage>
</organism>
<dbReference type="AlphaFoldDB" id="A0A0G4G3U5"/>